<evidence type="ECO:0000313" key="2">
    <source>
        <dbReference type="Proteomes" id="UP000317512"/>
    </source>
</evidence>
<dbReference type="InterPro" id="IPR025911">
    <property type="entry name" value="ToxN/AbiQ_toxin"/>
</dbReference>
<reference evidence="2" key="1">
    <citation type="submission" date="2019-07" db="EMBL/GenBank/DDBJ databases">
        <title>Complete genome sequences of three Mycoplasma sp. 1220 strains.</title>
        <authorList>
            <person name="Grozner D."/>
            <person name="Forro B."/>
            <person name="Kovacs A.B."/>
            <person name="Marton S."/>
            <person name="Banyai K."/>
            <person name="Kreizinger Z."/>
            <person name="Sulyok K.M."/>
            <person name="Gyuranecz M."/>
        </authorList>
    </citation>
    <scope>NUCLEOTIDE SEQUENCE [LARGE SCALE GENOMIC DNA]</scope>
    <source>
        <strain evidence="2">MYCAV93</strain>
    </source>
</reference>
<dbReference type="OrthoDB" id="399637at2"/>
<dbReference type="InterPro" id="IPR053735">
    <property type="entry name" value="Type_III_TA_endoRNase"/>
</dbReference>
<evidence type="ECO:0008006" key="3">
    <source>
        <dbReference type="Google" id="ProtNLM"/>
    </source>
</evidence>
<sequence>MILKKIAFYEVDIDYLKALYEEDKEISYNESYEYKTKPHLGLLVSINKEIFVVPLTSPKQKHPYISNNSDRIEKIYDENGKFTGLLMIHKMIPVYENIIKKIKFGKNDKYTALLVQQYNFIKKNRSRIIGKINRHYKKTISNHRLKYDTNIAKDLEFLSSYIKRML</sequence>
<accession>A0A5B8K080</accession>
<proteinExistence type="predicted"/>
<protein>
    <recommendedName>
        <fullName evidence="3">Type III toxin-antitoxin system ToxN/AbiQ family toxin</fullName>
    </recommendedName>
</protein>
<evidence type="ECO:0000313" key="1">
    <source>
        <dbReference type="EMBL" id="QDY88191.1"/>
    </source>
</evidence>
<dbReference type="GO" id="GO:0003723">
    <property type="term" value="F:RNA binding"/>
    <property type="evidence" value="ECO:0007669"/>
    <property type="project" value="InterPro"/>
</dbReference>
<organism evidence="1 2">
    <name type="scientific">Mycoplasma anserisalpingitidis</name>
    <dbReference type="NCBI Taxonomy" id="519450"/>
    <lineage>
        <taxon>Bacteria</taxon>
        <taxon>Bacillati</taxon>
        <taxon>Mycoplasmatota</taxon>
        <taxon>Mollicutes</taxon>
        <taxon>Mycoplasmataceae</taxon>
        <taxon>Mycoplasma</taxon>
    </lineage>
</organism>
<dbReference type="GO" id="GO:0004521">
    <property type="term" value="F:RNA endonuclease activity"/>
    <property type="evidence" value="ECO:0007669"/>
    <property type="project" value="InterPro"/>
</dbReference>
<dbReference type="Pfam" id="PF13958">
    <property type="entry name" value="ToxN_toxin"/>
    <property type="match status" value="1"/>
</dbReference>
<dbReference type="EMBL" id="CP041663">
    <property type="protein sequence ID" value="QDY88191.1"/>
    <property type="molecule type" value="Genomic_DNA"/>
</dbReference>
<dbReference type="AlphaFoldDB" id="A0A5B8K080"/>
<dbReference type="Gene3D" id="3.10.129.130">
    <property type="match status" value="1"/>
</dbReference>
<dbReference type="Proteomes" id="UP000317512">
    <property type="component" value="Chromosome"/>
</dbReference>
<gene>
    <name evidence="1" type="ORF">FOY43_00735</name>
</gene>
<name>A0A5B8K080_9MOLU</name>